<gene>
    <name evidence="2" type="ORF">CH063_06810</name>
</gene>
<reference evidence="3" key="1">
    <citation type="journal article" date="2012" name="Nat. Genet.">
        <title>Lifestyle transitions in plant pathogenic Colletotrichum fungi deciphered by genome and transcriptome analyses.</title>
        <authorList>
            <person name="O'Connell R.J."/>
            <person name="Thon M.R."/>
            <person name="Hacquard S."/>
            <person name="Amyotte S.G."/>
            <person name="Kleemann J."/>
            <person name="Torres M.F."/>
            <person name="Damm U."/>
            <person name="Buiate E.A."/>
            <person name="Epstein L."/>
            <person name="Alkan N."/>
            <person name="Altmueller J."/>
            <person name="Alvarado-Balderrama L."/>
            <person name="Bauser C.A."/>
            <person name="Becker C."/>
            <person name="Birren B.W."/>
            <person name="Chen Z."/>
            <person name="Choi J."/>
            <person name="Crouch J.A."/>
            <person name="Duvick J.P."/>
            <person name="Farman M.A."/>
            <person name="Gan P."/>
            <person name="Heiman D."/>
            <person name="Henrissat B."/>
            <person name="Howard R.J."/>
            <person name="Kabbage M."/>
            <person name="Koch C."/>
            <person name="Kracher B."/>
            <person name="Kubo Y."/>
            <person name="Law A.D."/>
            <person name="Lebrun M.-H."/>
            <person name="Lee Y.-H."/>
            <person name="Miyara I."/>
            <person name="Moore N."/>
            <person name="Neumann U."/>
            <person name="Nordstroem K."/>
            <person name="Panaccione D.G."/>
            <person name="Panstruga R."/>
            <person name="Place M."/>
            <person name="Proctor R.H."/>
            <person name="Prusky D."/>
            <person name="Rech G."/>
            <person name="Reinhardt R."/>
            <person name="Rollins J.A."/>
            <person name="Rounsley S."/>
            <person name="Schardl C.L."/>
            <person name="Schwartz D.C."/>
            <person name="Shenoy N."/>
            <person name="Shirasu K."/>
            <person name="Sikhakolli U.R."/>
            <person name="Stueber K."/>
            <person name="Sukno S.A."/>
            <person name="Sweigard J.A."/>
            <person name="Takano Y."/>
            <person name="Takahara H."/>
            <person name="Trail F."/>
            <person name="van der Does H.C."/>
            <person name="Voll L.M."/>
            <person name="Will I."/>
            <person name="Young S."/>
            <person name="Zeng Q."/>
            <person name="Zhang J."/>
            <person name="Zhou S."/>
            <person name="Dickman M.B."/>
            <person name="Schulze-Lefert P."/>
            <person name="Ver Loren van Themaat E."/>
            <person name="Ma L.-J."/>
            <person name="Vaillancourt L.J."/>
        </authorList>
    </citation>
    <scope>NUCLEOTIDE SEQUENCE [LARGE SCALE GENOMIC DNA]</scope>
    <source>
        <strain evidence="3">IMI 349063</strain>
    </source>
</reference>
<protein>
    <submittedName>
        <fullName evidence="2">Uncharacterized protein</fullName>
    </submittedName>
</protein>
<proteinExistence type="predicted"/>
<organism evidence="2 3">
    <name type="scientific">Colletotrichum higginsianum (strain IMI 349063)</name>
    <name type="common">Crucifer anthracnose fungus</name>
    <dbReference type="NCBI Taxonomy" id="759273"/>
    <lineage>
        <taxon>Eukaryota</taxon>
        <taxon>Fungi</taxon>
        <taxon>Dikarya</taxon>
        <taxon>Ascomycota</taxon>
        <taxon>Pezizomycotina</taxon>
        <taxon>Sordariomycetes</taxon>
        <taxon>Hypocreomycetidae</taxon>
        <taxon>Glomerellales</taxon>
        <taxon>Glomerellaceae</taxon>
        <taxon>Colletotrichum</taxon>
        <taxon>Colletotrichum destructivum species complex</taxon>
    </lineage>
</organism>
<evidence type="ECO:0000313" key="3">
    <source>
        <dbReference type="Proteomes" id="UP000007174"/>
    </source>
</evidence>
<feature type="region of interest" description="Disordered" evidence="1">
    <location>
        <begin position="53"/>
        <end position="83"/>
    </location>
</feature>
<dbReference type="AlphaFoldDB" id="H1V3V1"/>
<sequence>MRRSDFNAAQLLGNFLIYKHMCSGNRSSTLPFRPMMTGLGECLDSEDCPLGQPLRPSRPGHSIAVLPRPRSRAETSQIQTDNAGFQGKEVLQFVYRTRYLSRAERSKTQKRRGKDAQEDN</sequence>
<feature type="compositionally biased region" description="Polar residues" evidence="1">
    <location>
        <begin position="74"/>
        <end position="83"/>
    </location>
</feature>
<accession>H1V3V1</accession>
<name>H1V3V1_COLHI</name>
<evidence type="ECO:0000256" key="1">
    <source>
        <dbReference type="SAM" id="MobiDB-lite"/>
    </source>
</evidence>
<evidence type="ECO:0000313" key="2">
    <source>
        <dbReference type="EMBL" id="CCF34903.1"/>
    </source>
</evidence>
<dbReference type="EMBL" id="CACQ02001319">
    <property type="protein sequence ID" value="CCF34903.1"/>
    <property type="molecule type" value="Genomic_DNA"/>
</dbReference>
<dbReference type="HOGENOM" id="CLU_2049537_0_0_1"/>
<dbReference type="Proteomes" id="UP000007174">
    <property type="component" value="Unassembled WGS sequence"/>
</dbReference>